<keyword evidence="2" id="KW-1185">Reference proteome</keyword>
<dbReference type="EMBL" id="CAJJDN010000040">
    <property type="protein sequence ID" value="CAD8080584.1"/>
    <property type="molecule type" value="Genomic_DNA"/>
</dbReference>
<proteinExistence type="predicted"/>
<name>A0A8S1N0E9_9CILI</name>
<reference evidence="1" key="1">
    <citation type="submission" date="2021-01" db="EMBL/GenBank/DDBJ databases">
        <authorList>
            <consortium name="Genoscope - CEA"/>
            <person name="William W."/>
        </authorList>
    </citation>
    <scope>NUCLEOTIDE SEQUENCE</scope>
</reference>
<gene>
    <name evidence="1" type="ORF">PSON_ATCC_30995.1.T0400335</name>
</gene>
<organism evidence="1 2">
    <name type="scientific">Paramecium sonneborni</name>
    <dbReference type="NCBI Taxonomy" id="65129"/>
    <lineage>
        <taxon>Eukaryota</taxon>
        <taxon>Sar</taxon>
        <taxon>Alveolata</taxon>
        <taxon>Ciliophora</taxon>
        <taxon>Intramacronucleata</taxon>
        <taxon>Oligohymenophorea</taxon>
        <taxon>Peniculida</taxon>
        <taxon>Parameciidae</taxon>
        <taxon>Paramecium</taxon>
    </lineage>
</organism>
<dbReference type="AlphaFoldDB" id="A0A8S1N0E9"/>
<comment type="caution">
    <text evidence="1">The sequence shown here is derived from an EMBL/GenBank/DDBJ whole genome shotgun (WGS) entry which is preliminary data.</text>
</comment>
<accession>A0A8S1N0E9</accession>
<dbReference type="OrthoDB" id="300225at2759"/>
<protein>
    <submittedName>
        <fullName evidence="1">Uncharacterized protein</fullName>
    </submittedName>
</protein>
<evidence type="ECO:0000313" key="2">
    <source>
        <dbReference type="Proteomes" id="UP000692954"/>
    </source>
</evidence>
<sequence length="353" mass="41825">MNYVIKQTEQFLRALKTCHSIDQNLNCYFSNNGILLLSNYEQYEDVDTKKPTFFCYFNSNSFESFQTNSIHYKMPQSLASDLQIKLQKLNALLDKLVFEINILQLYTSLKPFKKQIKKIEIQVYYTISQLRVIQTFKMIVFFKDSFFTIECPIISQQEQIQQMELIRKYMENRKHFDLLEVDSEISEYLNDFNQKEAIQLILNRNSLEINLNSQKQETSLVLNSGFLTSYKFDDFINTYKNVNTISIEPNVLTPFHGYGFKISISKDINQKPRLFISQDWQDQISMVLKTITNLINKIKIISILDDENNEDELLDIIAEYQTDGVQVQELQQQNQQQFEEQQIRKKIKMNLKS</sequence>
<evidence type="ECO:0000313" key="1">
    <source>
        <dbReference type="EMBL" id="CAD8080584.1"/>
    </source>
</evidence>
<dbReference type="Proteomes" id="UP000692954">
    <property type="component" value="Unassembled WGS sequence"/>
</dbReference>